<dbReference type="Proteomes" id="UP000051845">
    <property type="component" value="Unassembled WGS sequence"/>
</dbReference>
<organism evidence="1 2">
    <name type="scientific">Secundilactobacillus collinoides DSM 20515 = JCM 1123</name>
    <dbReference type="NCBI Taxonomy" id="1423733"/>
    <lineage>
        <taxon>Bacteria</taxon>
        <taxon>Bacillati</taxon>
        <taxon>Bacillota</taxon>
        <taxon>Bacilli</taxon>
        <taxon>Lactobacillales</taxon>
        <taxon>Lactobacillaceae</taxon>
        <taxon>Secundilactobacillus</taxon>
    </lineage>
</organism>
<sequence length="204" mass="22918">MQAKNIEVIHMSRQILSKDRIIQAAVAIIEAGGTPTFSTISRRLGSRSQALYPYFANQTELSFAIFDWVARQLNDQIKTELFGLSGREGLIALAVAMRREGLAHVRLTQYLLSIPRDTANADMQQGTDLFRDLLDGMIRPVFQHSRVRLIAARWLRDLIVGDVVNIGAGWFIDQEISADDSFELALTASLDRLTLEDQQDTQDV</sequence>
<dbReference type="AlphaFoldDB" id="A0A0R2BCT9"/>
<reference evidence="1 2" key="1">
    <citation type="journal article" date="2015" name="Genome Announc.">
        <title>Expanding the biotechnology potential of lactobacilli through comparative genomics of 213 strains and associated genera.</title>
        <authorList>
            <person name="Sun Z."/>
            <person name="Harris H.M."/>
            <person name="McCann A."/>
            <person name="Guo C."/>
            <person name="Argimon S."/>
            <person name="Zhang W."/>
            <person name="Yang X."/>
            <person name="Jeffery I.B."/>
            <person name="Cooney J.C."/>
            <person name="Kagawa T.F."/>
            <person name="Liu W."/>
            <person name="Song Y."/>
            <person name="Salvetti E."/>
            <person name="Wrobel A."/>
            <person name="Rasinkangas P."/>
            <person name="Parkhill J."/>
            <person name="Rea M.C."/>
            <person name="O'Sullivan O."/>
            <person name="Ritari J."/>
            <person name="Douillard F.P."/>
            <person name="Paul Ross R."/>
            <person name="Yang R."/>
            <person name="Briner A.E."/>
            <person name="Felis G.E."/>
            <person name="de Vos W.M."/>
            <person name="Barrangou R."/>
            <person name="Klaenhammer T.R."/>
            <person name="Caufield P.W."/>
            <person name="Cui Y."/>
            <person name="Zhang H."/>
            <person name="O'Toole P.W."/>
        </authorList>
    </citation>
    <scope>NUCLEOTIDE SEQUENCE [LARGE SCALE GENOMIC DNA]</scope>
    <source>
        <strain evidence="1 2">DSM 20515</strain>
    </source>
</reference>
<name>A0A0R2BCT9_SECCO</name>
<comment type="caution">
    <text evidence="1">The sequence shown here is derived from an EMBL/GenBank/DDBJ whole genome shotgun (WGS) entry which is preliminary data.</text>
</comment>
<evidence type="ECO:0000313" key="2">
    <source>
        <dbReference type="Proteomes" id="UP000051845"/>
    </source>
</evidence>
<dbReference type="STRING" id="33960.TY91_04115"/>
<accession>A0A0R2BCT9</accession>
<dbReference type="EMBL" id="AYYR01000023">
    <property type="protein sequence ID" value="KRM76581.1"/>
    <property type="molecule type" value="Genomic_DNA"/>
</dbReference>
<gene>
    <name evidence="1" type="ORF">FC82_GL001269</name>
</gene>
<dbReference type="InterPro" id="IPR009057">
    <property type="entry name" value="Homeodomain-like_sf"/>
</dbReference>
<evidence type="ECO:0000313" key="1">
    <source>
        <dbReference type="EMBL" id="KRM76581.1"/>
    </source>
</evidence>
<proteinExistence type="predicted"/>
<dbReference type="SUPFAM" id="SSF46689">
    <property type="entry name" value="Homeodomain-like"/>
    <property type="match status" value="1"/>
</dbReference>
<protein>
    <submittedName>
        <fullName evidence="1">TetR family transcriptional regulator</fullName>
    </submittedName>
</protein>
<dbReference type="PATRIC" id="fig|1423733.4.peg.1337"/>
<dbReference type="Gene3D" id="1.10.357.10">
    <property type="entry name" value="Tetracycline Repressor, domain 2"/>
    <property type="match status" value="1"/>
</dbReference>